<comment type="similarity">
    <text evidence="1 6">Belongs to the XseB family.</text>
</comment>
<evidence type="ECO:0000256" key="1">
    <source>
        <dbReference type="ARBA" id="ARBA00009998"/>
    </source>
</evidence>
<evidence type="ECO:0000256" key="7">
    <source>
        <dbReference type="SAM" id="MobiDB-lite"/>
    </source>
</evidence>
<dbReference type="GO" id="GO:0005829">
    <property type="term" value="C:cytosol"/>
    <property type="evidence" value="ECO:0007669"/>
    <property type="project" value="TreeGrafter"/>
</dbReference>
<organism evidence="8">
    <name type="scientific">Cellulosimicrobium sp. ES-005</name>
    <dbReference type="NCBI Taxonomy" id="3163031"/>
    <lineage>
        <taxon>Bacteria</taxon>
        <taxon>Bacillati</taxon>
        <taxon>Actinomycetota</taxon>
        <taxon>Actinomycetes</taxon>
        <taxon>Micrococcales</taxon>
        <taxon>Promicromonosporaceae</taxon>
        <taxon>Cellulosimicrobium</taxon>
    </lineage>
</organism>
<dbReference type="EMBL" id="CP159290">
    <property type="protein sequence ID" value="XCH29838.1"/>
    <property type="molecule type" value="Genomic_DNA"/>
</dbReference>
<dbReference type="AlphaFoldDB" id="A0AAU8FYX4"/>
<comment type="subcellular location">
    <subcellularLocation>
        <location evidence="6">Cytoplasm</location>
    </subcellularLocation>
</comment>
<reference evidence="8" key="1">
    <citation type="submission" date="2024-06" db="EMBL/GenBank/DDBJ databases">
        <title>Complete genome sequence of the cellulolytic actinobacterium, Cellulosimicrobium ES-005.</title>
        <authorList>
            <person name="Matthews C.T."/>
            <person name="Underwood K.D."/>
            <person name="Ghanchi K.M."/>
            <person name="Fields S.D."/>
            <person name="Gardner S.G."/>
        </authorList>
    </citation>
    <scope>NUCLEOTIDE SEQUENCE</scope>
    <source>
        <strain evidence="8">ES-005</strain>
    </source>
</reference>
<dbReference type="PANTHER" id="PTHR34137:SF1">
    <property type="entry name" value="EXODEOXYRIBONUCLEASE 7 SMALL SUBUNIT"/>
    <property type="match status" value="1"/>
</dbReference>
<keyword evidence="5 6" id="KW-0269">Exonuclease</keyword>
<protein>
    <recommendedName>
        <fullName evidence="6">Exodeoxyribonuclease 7 small subunit</fullName>
        <ecNumber evidence="6">3.1.11.6</ecNumber>
    </recommendedName>
    <alternativeName>
        <fullName evidence="6">Exodeoxyribonuclease VII small subunit</fullName>
        <shortName evidence="6">Exonuclease VII small subunit</shortName>
    </alternativeName>
</protein>
<dbReference type="RefSeq" id="WP_353707968.1">
    <property type="nucleotide sequence ID" value="NZ_CP159290.1"/>
</dbReference>
<comment type="function">
    <text evidence="6">Bidirectionally degrades single-stranded DNA into large acid-insoluble oligonucleotides, which are then degraded further into small acid-soluble oligonucleotides.</text>
</comment>
<dbReference type="PANTHER" id="PTHR34137">
    <property type="entry name" value="EXODEOXYRIBONUCLEASE 7 SMALL SUBUNIT"/>
    <property type="match status" value="1"/>
</dbReference>
<evidence type="ECO:0000256" key="4">
    <source>
        <dbReference type="ARBA" id="ARBA00022801"/>
    </source>
</evidence>
<keyword evidence="4 6" id="KW-0378">Hydrolase</keyword>
<name>A0AAU8FYX4_9MICO</name>
<keyword evidence="2 6" id="KW-0963">Cytoplasm</keyword>
<keyword evidence="3 6" id="KW-0540">Nuclease</keyword>
<dbReference type="Pfam" id="PF02609">
    <property type="entry name" value="Exonuc_VII_S"/>
    <property type="match status" value="1"/>
</dbReference>
<dbReference type="HAMAP" id="MF_00337">
    <property type="entry name" value="Exonuc_7_S"/>
    <property type="match status" value="1"/>
</dbReference>
<dbReference type="NCBIfam" id="NF002139">
    <property type="entry name" value="PRK00977.1-3"/>
    <property type="match status" value="1"/>
</dbReference>
<evidence type="ECO:0000256" key="6">
    <source>
        <dbReference type="HAMAP-Rule" id="MF_00337"/>
    </source>
</evidence>
<dbReference type="GO" id="GO:0008855">
    <property type="term" value="F:exodeoxyribonuclease VII activity"/>
    <property type="evidence" value="ECO:0007669"/>
    <property type="project" value="UniProtKB-UniRule"/>
</dbReference>
<evidence type="ECO:0000256" key="3">
    <source>
        <dbReference type="ARBA" id="ARBA00022722"/>
    </source>
</evidence>
<dbReference type="GO" id="GO:0006308">
    <property type="term" value="P:DNA catabolic process"/>
    <property type="evidence" value="ECO:0007669"/>
    <property type="project" value="UniProtKB-UniRule"/>
</dbReference>
<dbReference type="EC" id="3.1.11.6" evidence="6"/>
<feature type="compositionally biased region" description="Acidic residues" evidence="7">
    <location>
        <begin position="86"/>
        <end position="98"/>
    </location>
</feature>
<feature type="region of interest" description="Disordered" evidence="7">
    <location>
        <begin position="73"/>
        <end position="98"/>
    </location>
</feature>
<dbReference type="NCBIfam" id="TIGR01280">
    <property type="entry name" value="xseB"/>
    <property type="match status" value="1"/>
</dbReference>
<dbReference type="InterPro" id="IPR037004">
    <property type="entry name" value="Exonuc_VII_ssu_sf"/>
</dbReference>
<sequence length="98" mass="10512">MGLNTAVSFFDNAVTTDVATLSYEQARDELVQVVARLEAGGEPLEASLALWERGEALAVRCQEWLDGARARLDAARSQDAGGTHDESDETPDDTTGDD</sequence>
<evidence type="ECO:0000256" key="5">
    <source>
        <dbReference type="ARBA" id="ARBA00022839"/>
    </source>
</evidence>
<dbReference type="GO" id="GO:0009318">
    <property type="term" value="C:exodeoxyribonuclease VII complex"/>
    <property type="evidence" value="ECO:0007669"/>
    <property type="project" value="UniProtKB-UniRule"/>
</dbReference>
<gene>
    <name evidence="6" type="primary">xseB</name>
    <name evidence="8" type="ORF">ABRQ22_20115</name>
</gene>
<evidence type="ECO:0000313" key="8">
    <source>
        <dbReference type="EMBL" id="XCH29838.1"/>
    </source>
</evidence>
<comment type="subunit">
    <text evidence="6">Heterooligomer composed of large and small subunits.</text>
</comment>
<evidence type="ECO:0000256" key="2">
    <source>
        <dbReference type="ARBA" id="ARBA00022490"/>
    </source>
</evidence>
<dbReference type="InterPro" id="IPR003761">
    <property type="entry name" value="Exonuc_VII_S"/>
</dbReference>
<dbReference type="Gene3D" id="1.10.287.1040">
    <property type="entry name" value="Exonuclease VII, small subunit"/>
    <property type="match status" value="1"/>
</dbReference>
<dbReference type="SUPFAM" id="SSF116842">
    <property type="entry name" value="XseB-like"/>
    <property type="match status" value="1"/>
</dbReference>
<proteinExistence type="inferred from homology"/>
<accession>A0AAU8FYX4</accession>
<comment type="catalytic activity">
    <reaction evidence="6">
        <text>Exonucleolytic cleavage in either 5'- to 3'- or 3'- to 5'-direction to yield nucleoside 5'-phosphates.</text>
        <dbReference type="EC" id="3.1.11.6"/>
    </reaction>
</comment>